<protein>
    <submittedName>
        <fullName evidence="1">Uncharacterized protein</fullName>
    </submittedName>
</protein>
<feature type="non-terminal residue" evidence="1">
    <location>
        <position position="126"/>
    </location>
</feature>
<gene>
    <name evidence="1" type="ORF">CJ030_MR5G020315</name>
</gene>
<dbReference type="EMBL" id="RXIC02000023">
    <property type="protein sequence ID" value="KAB1213616.1"/>
    <property type="molecule type" value="Genomic_DNA"/>
</dbReference>
<evidence type="ECO:0000313" key="1">
    <source>
        <dbReference type="EMBL" id="KAB1213616.1"/>
    </source>
</evidence>
<evidence type="ECO:0000313" key="2">
    <source>
        <dbReference type="Proteomes" id="UP000516437"/>
    </source>
</evidence>
<name>A0A6A1VNV4_9ROSI</name>
<proteinExistence type="predicted"/>
<accession>A0A6A1VNV4</accession>
<dbReference type="AlphaFoldDB" id="A0A6A1VNV4"/>
<keyword evidence="2" id="KW-1185">Reference proteome</keyword>
<comment type="caution">
    <text evidence="1">The sequence shown here is derived from an EMBL/GenBank/DDBJ whole genome shotgun (WGS) entry which is preliminary data.</text>
</comment>
<reference evidence="1 2" key="1">
    <citation type="journal article" date="2019" name="Plant Biotechnol. J.">
        <title>The red bayberry genome and genetic basis of sex determination.</title>
        <authorList>
            <person name="Jia H.M."/>
            <person name="Jia H.J."/>
            <person name="Cai Q.L."/>
            <person name="Wang Y."/>
            <person name="Zhao H.B."/>
            <person name="Yang W.F."/>
            <person name="Wang G.Y."/>
            <person name="Li Y.H."/>
            <person name="Zhan D.L."/>
            <person name="Shen Y.T."/>
            <person name="Niu Q.F."/>
            <person name="Chang L."/>
            <person name="Qiu J."/>
            <person name="Zhao L."/>
            <person name="Xie H.B."/>
            <person name="Fu W.Y."/>
            <person name="Jin J."/>
            <person name="Li X.W."/>
            <person name="Jiao Y."/>
            <person name="Zhou C.C."/>
            <person name="Tu T."/>
            <person name="Chai C.Y."/>
            <person name="Gao J.L."/>
            <person name="Fan L.J."/>
            <person name="van de Weg E."/>
            <person name="Wang J.Y."/>
            <person name="Gao Z.S."/>
        </authorList>
    </citation>
    <scope>NUCLEOTIDE SEQUENCE [LARGE SCALE GENOMIC DNA]</scope>
    <source>
        <tissue evidence="1">Leaves</tissue>
    </source>
</reference>
<dbReference type="PANTHER" id="PTHR36037">
    <property type="entry name" value="RNA-DIRECTED DNA POLYMERASE (REVERSE TRANSCRIPTASE)-RELATED FAMILY PROTEIN"/>
    <property type="match status" value="1"/>
</dbReference>
<organism evidence="1 2">
    <name type="scientific">Morella rubra</name>
    <name type="common">Chinese bayberry</name>
    <dbReference type="NCBI Taxonomy" id="262757"/>
    <lineage>
        <taxon>Eukaryota</taxon>
        <taxon>Viridiplantae</taxon>
        <taxon>Streptophyta</taxon>
        <taxon>Embryophyta</taxon>
        <taxon>Tracheophyta</taxon>
        <taxon>Spermatophyta</taxon>
        <taxon>Magnoliopsida</taxon>
        <taxon>eudicotyledons</taxon>
        <taxon>Gunneridae</taxon>
        <taxon>Pentapetalae</taxon>
        <taxon>rosids</taxon>
        <taxon>fabids</taxon>
        <taxon>Fagales</taxon>
        <taxon>Myricaceae</taxon>
        <taxon>Morella</taxon>
    </lineage>
</organism>
<dbReference type="PANTHER" id="PTHR36037:SF1">
    <property type="entry name" value="RNA-DIRECTED DNA POLYMERASE (REVERSE TRANSCRIPTASE)-RELATED FAMILY PROTEIN"/>
    <property type="match status" value="1"/>
</dbReference>
<dbReference type="OrthoDB" id="1927690at2759"/>
<sequence>RKSSLQWFVTKVQDRIVLCTLRRLVVKSAHNTRCDYLDKDEIIVAHMVGGVDALIKISQGWPRLNSPLKLISLKSSEHSKEISLRLLSKVEEVVNPLDIHLRQNLSTFVNAVEEVLAEQMHLELLS</sequence>
<dbReference type="Proteomes" id="UP000516437">
    <property type="component" value="Chromosome 5"/>
</dbReference>